<keyword evidence="1" id="KW-0472">Membrane</keyword>
<feature type="transmembrane region" description="Helical" evidence="1">
    <location>
        <begin position="37"/>
        <end position="57"/>
    </location>
</feature>
<dbReference type="EMBL" id="VFOQ01000001">
    <property type="protein sequence ID" value="TQL60936.1"/>
    <property type="molecule type" value="Genomic_DNA"/>
</dbReference>
<keyword evidence="3" id="KW-1185">Reference proteome</keyword>
<organism evidence="2 3">
    <name type="scientific">Oryzihumus leptocrescens</name>
    <dbReference type="NCBI Taxonomy" id="297536"/>
    <lineage>
        <taxon>Bacteria</taxon>
        <taxon>Bacillati</taxon>
        <taxon>Actinomycetota</taxon>
        <taxon>Actinomycetes</taxon>
        <taxon>Micrococcales</taxon>
        <taxon>Intrasporangiaceae</taxon>
        <taxon>Oryzihumus</taxon>
    </lineage>
</organism>
<dbReference type="Proteomes" id="UP000319514">
    <property type="component" value="Unassembled WGS sequence"/>
</dbReference>
<feature type="transmembrane region" description="Helical" evidence="1">
    <location>
        <begin position="12"/>
        <end position="30"/>
    </location>
</feature>
<keyword evidence="1" id="KW-0812">Transmembrane</keyword>
<protein>
    <submittedName>
        <fullName evidence="2">Uncharacterized protein</fullName>
    </submittedName>
</protein>
<name>A0A542ZKS0_9MICO</name>
<reference evidence="2 3" key="1">
    <citation type="submission" date="2019-06" db="EMBL/GenBank/DDBJ databases">
        <title>Sequencing the genomes of 1000 actinobacteria strains.</title>
        <authorList>
            <person name="Klenk H.-P."/>
        </authorList>
    </citation>
    <scope>NUCLEOTIDE SEQUENCE [LARGE SCALE GENOMIC DNA]</scope>
    <source>
        <strain evidence="2 3">DSM 18082</strain>
    </source>
</reference>
<comment type="caution">
    <text evidence="2">The sequence shown here is derived from an EMBL/GenBank/DDBJ whole genome shotgun (WGS) entry which is preliminary data.</text>
</comment>
<evidence type="ECO:0000256" key="1">
    <source>
        <dbReference type="SAM" id="Phobius"/>
    </source>
</evidence>
<keyword evidence="1" id="KW-1133">Transmembrane helix</keyword>
<gene>
    <name evidence="2" type="ORF">FB474_2336</name>
</gene>
<proteinExistence type="predicted"/>
<dbReference type="AlphaFoldDB" id="A0A542ZKS0"/>
<evidence type="ECO:0000313" key="3">
    <source>
        <dbReference type="Proteomes" id="UP000319514"/>
    </source>
</evidence>
<dbReference type="RefSeq" id="WP_141788774.1">
    <property type="nucleotide sequence ID" value="NZ_BAAAKX010000007.1"/>
</dbReference>
<accession>A0A542ZKS0</accession>
<sequence length="93" mass="9197">MGPPAGVEEVGFGTVVTVELGTSLVVAVLLDVVRVGASVVVVDVPVVVGSVVVVVRVGVRVRLVVRLGVAGASVAGVTWVRAGEPAGGGRTRT</sequence>
<evidence type="ECO:0000313" key="2">
    <source>
        <dbReference type="EMBL" id="TQL60936.1"/>
    </source>
</evidence>